<gene>
    <name evidence="2" type="ORF">LOTGIDRAFT_143540</name>
</gene>
<evidence type="ECO:0000313" key="2">
    <source>
        <dbReference type="EMBL" id="ESO97070.1"/>
    </source>
</evidence>
<dbReference type="Pfam" id="PF07386">
    <property type="entry name" value="DUF1499"/>
    <property type="match status" value="1"/>
</dbReference>
<organism evidence="2 3">
    <name type="scientific">Lottia gigantea</name>
    <name type="common">Giant owl limpet</name>
    <dbReference type="NCBI Taxonomy" id="225164"/>
    <lineage>
        <taxon>Eukaryota</taxon>
        <taxon>Metazoa</taxon>
        <taxon>Spiralia</taxon>
        <taxon>Lophotrochozoa</taxon>
        <taxon>Mollusca</taxon>
        <taxon>Gastropoda</taxon>
        <taxon>Patellogastropoda</taxon>
        <taxon>Lottioidea</taxon>
        <taxon>Lottiidae</taxon>
        <taxon>Lottia</taxon>
    </lineage>
</organism>
<protein>
    <submittedName>
        <fullName evidence="2">Uncharacterized protein</fullName>
    </submittedName>
</protein>
<dbReference type="InterPro" id="IPR010865">
    <property type="entry name" value="DUF1499"/>
</dbReference>
<dbReference type="CTD" id="20234704"/>
<feature type="chain" id="PRO_5004717059" evidence="1">
    <location>
        <begin position="19"/>
        <end position="161"/>
    </location>
</feature>
<dbReference type="OMA" id="YFGIPCR"/>
<feature type="signal peptide" evidence="1">
    <location>
        <begin position="1"/>
        <end position="18"/>
    </location>
</feature>
<dbReference type="PANTHER" id="PTHR38564:SF2">
    <property type="entry name" value="WU:FC46H12 PRECURSOR"/>
    <property type="match status" value="1"/>
</dbReference>
<accession>V4AQH7</accession>
<dbReference type="Proteomes" id="UP000030746">
    <property type="component" value="Unassembled WGS sequence"/>
</dbReference>
<dbReference type="PANTHER" id="PTHR38564">
    <property type="entry name" value="SI:CH73-250A16.5-RELATED"/>
    <property type="match status" value="1"/>
</dbReference>
<evidence type="ECO:0000313" key="3">
    <source>
        <dbReference type="Proteomes" id="UP000030746"/>
    </source>
</evidence>
<dbReference type="RefSeq" id="XP_009052230.1">
    <property type="nucleotide sequence ID" value="XM_009053982.1"/>
</dbReference>
<proteinExistence type="predicted"/>
<evidence type="ECO:0000256" key="1">
    <source>
        <dbReference type="SAM" id="SignalP"/>
    </source>
</evidence>
<dbReference type="KEGG" id="lgi:LOTGIDRAFT_143540"/>
<reference evidence="2 3" key="1">
    <citation type="journal article" date="2013" name="Nature">
        <title>Insights into bilaterian evolution from three spiralian genomes.</title>
        <authorList>
            <person name="Simakov O."/>
            <person name="Marletaz F."/>
            <person name="Cho S.J."/>
            <person name="Edsinger-Gonzales E."/>
            <person name="Havlak P."/>
            <person name="Hellsten U."/>
            <person name="Kuo D.H."/>
            <person name="Larsson T."/>
            <person name="Lv J."/>
            <person name="Arendt D."/>
            <person name="Savage R."/>
            <person name="Osoegawa K."/>
            <person name="de Jong P."/>
            <person name="Grimwood J."/>
            <person name="Chapman J.A."/>
            <person name="Shapiro H."/>
            <person name="Aerts A."/>
            <person name="Otillar R.P."/>
            <person name="Terry A.Y."/>
            <person name="Boore J.L."/>
            <person name="Grigoriev I.V."/>
            <person name="Lindberg D.R."/>
            <person name="Seaver E.C."/>
            <person name="Weisblat D.A."/>
            <person name="Putnam N.H."/>
            <person name="Rokhsar D.S."/>
        </authorList>
    </citation>
    <scope>NUCLEOTIDE SEQUENCE [LARGE SCALE GENOMIC DNA]</scope>
</reference>
<sequence>MNILAVFILISALSGVLSGPLHASCKIDWQFGMECDAVMTKLVNQIKAMGGKSGCANGGEKCLYELTSSTSAQITAKHTTPVKGYVDDLTFTFKGGKTSNPCQVHGYSTSETWYAVLDFGTNYCNLENLIIGAGLNSTSGYSETTSDSICTQYSSADCEKY</sequence>
<keyword evidence="3" id="KW-1185">Reference proteome</keyword>
<keyword evidence="1" id="KW-0732">Signal</keyword>
<dbReference type="AlphaFoldDB" id="V4AQH7"/>
<dbReference type="GeneID" id="20234704"/>
<name>V4AQH7_LOTGI</name>
<dbReference type="EMBL" id="KB201346">
    <property type="protein sequence ID" value="ESO97070.1"/>
    <property type="molecule type" value="Genomic_DNA"/>
</dbReference>
<dbReference type="HOGENOM" id="CLU_105547_0_0_1"/>
<dbReference type="OrthoDB" id="5946254at2759"/>